<evidence type="ECO:0000313" key="6">
    <source>
        <dbReference type="Proteomes" id="UP001162156"/>
    </source>
</evidence>
<dbReference type="Proteomes" id="UP001162156">
    <property type="component" value="Unassembled WGS sequence"/>
</dbReference>
<feature type="compositionally biased region" description="Basic residues" evidence="3">
    <location>
        <begin position="86"/>
        <end position="98"/>
    </location>
</feature>
<accession>A0AAV8ZTB5</accession>
<dbReference type="Gene3D" id="3.30.70.330">
    <property type="match status" value="1"/>
</dbReference>
<feature type="region of interest" description="Disordered" evidence="3">
    <location>
        <begin position="124"/>
        <end position="157"/>
    </location>
</feature>
<sequence length="294" mass="34759">MPSETNPEDLRSIATFEEGTSQGKVNSHSIDNTHVEADKETDYENPKKRKLSEEEVQQKKKRCEDVDMDAKSEIKKQIDSEDTDNKKKKKHKKDRKKNSIKELGLQILSKREWKKMRNRYLDLQKKKMKEYKQLRRQKSNQKNLSDNSKKPREDYSQPVEEEKYIEVATKLEFIAGVIVKLKLPEPCMDIKKLKTEIKAVSPDVKYVDVPLPAGSEEVYIRFANSESAKEFCTQEFNGERIILENEEEKLYWNKIQNDRTVKFTKSVRKQRGRDKLLKKAEKERAKHMRFDEGE</sequence>
<dbReference type="InterPro" id="IPR014886">
    <property type="entry name" value="La_xRRM"/>
</dbReference>
<keyword evidence="6" id="KW-1185">Reference proteome</keyword>
<name>A0AAV8ZTB5_9CUCU</name>
<dbReference type="EMBL" id="JANEYF010000653">
    <property type="protein sequence ID" value="KAJ8968768.1"/>
    <property type="molecule type" value="Genomic_DNA"/>
</dbReference>
<keyword evidence="1 2" id="KW-0694">RNA-binding</keyword>
<reference evidence="5" key="1">
    <citation type="journal article" date="2023" name="Insect Mol. Biol.">
        <title>Genome sequencing provides insights into the evolution of gene families encoding plant cell wall-degrading enzymes in longhorned beetles.</title>
        <authorList>
            <person name="Shin N.R."/>
            <person name="Okamura Y."/>
            <person name="Kirsch R."/>
            <person name="Pauchet Y."/>
        </authorList>
    </citation>
    <scope>NUCLEOTIDE SEQUENCE</scope>
    <source>
        <strain evidence="5">RBIC_L_NR</strain>
    </source>
</reference>
<dbReference type="AlphaFoldDB" id="A0AAV8ZTB5"/>
<feature type="region of interest" description="Disordered" evidence="3">
    <location>
        <begin position="1"/>
        <end position="101"/>
    </location>
</feature>
<dbReference type="PROSITE" id="PS51939">
    <property type="entry name" value="XRRM"/>
    <property type="match status" value="1"/>
</dbReference>
<evidence type="ECO:0000256" key="1">
    <source>
        <dbReference type="ARBA" id="ARBA00022884"/>
    </source>
</evidence>
<gene>
    <name evidence="5" type="ORF">NQ314_002117</name>
</gene>
<dbReference type="InterPro" id="IPR012677">
    <property type="entry name" value="Nucleotide-bd_a/b_plait_sf"/>
</dbReference>
<evidence type="ECO:0000256" key="3">
    <source>
        <dbReference type="SAM" id="MobiDB-lite"/>
    </source>
</evidence>
<dbReference type="GO" id="GO:1990904">
    <property type="term" value="C:ribonucleoprotein complex"/>
    <property type="evidence" value="ECO:0007669"/>
    <property type="project" value="UniProtKB-UniRule"/>
</dbReference>
<evidence type="ECO:0000256" key="2">
    <source>
        <dbReference type="PROSITE-ProRule" id="PRU01288"/>
    </source>
</evidence>
<protein>
    <recommendedName>
        <fullName evidence="4">XRRM domain-containing protein</fullName>
    </recommendedName>
</protein>
<evidence type="ECO:0000313" key="5">
    <source>
        <dbReference type="EMBL" id="KAJ8968768.1"/>
    </source>
</evidence>
<comment type="caution">
    <text evidence="5">The sequence shown here is derived from an EMBL/GenBank/DDBJ whole genome shotgun (WGS) entry which is preliminary data.</text>
</comment>
<feature type="compositionally biased region" description="Polar residues" evidence="3">
    <location>
        <begin position="18"/>
        <end position="30"/>
    </location>
</feature>
<feature type="compositionally biased region" description="Basic and acidic residues" evidence="3">
    <location>
        <begin position="147"/>
        <end position="157"/>
    </location>
</feature>
<feature type="compositionally biased region" description="Basic and acidic residues" evidence="3">
    <location>
        <begin position="31"/>
        <end position="85"/>
    </location>
</feature>
<feature type="region of interest" description="Disordered" evidence="3">
    <location>
        <begin position="272"/>
        <end position="294"/>
    </location>
</feature>
<feature type="domain" description="XRRM" evidence="4">
    <location>
        <begin position="172"/>
        <end position="282"/>
    </location>
</feature>
<proteinExistence type="predicted"/>
<feature type="compositionally biased region" description="Basic and acidic residues" evidence="3">
    <location>
        <begin position="273"/>
        <end position="294"/>
    </location>
</feature>
<dbReference type="GO" id="GO:0003723">
    <property type="term" value="F:RNA binding"/>
    <property type="evidence" value="ECO:0007669"/>
    <property type="project" value="UniProtKB-KW"/>
</dbReference>
<dbReference type="Pfam" id="PF08777">
    <property type="entry name" value="RRM_3"/>
    <property type="match status" value="1"/>
</dbReference>
<evidence type="ECO:0000259" key="4">
    <source>
        <dbReference type="PROSITE" id="PS51939"/>
    </source>
</evidence>
<feature type="compositionally biased region" description="Basic and acidic residues" evidence="3">
    <location>
        <begin position="124"/>
        <end position="133"/>
    </location>
</feature>
<organism evidence="5 6">
    <name type="scientific">Rhamnusium bicolor</name>
    <dbReference type="NCBI Taxonomy" id="1586634"/>
    <lineage>
        <taxon>Eukaryota</taxon>
        <taxon>Metazoa</taxon>
        <taxon>Ecdysozoa</taxon>
        <taxon>Arthropoda</taxon>
        <taxon>Hexapoda</taxon>
        <taxon>Insecta</taxon>
        <taxon>Pterygota</taxon>
        <taxon>Neoptera</taxon>
        <taxon>Endopterygota</taxon>
        <taxon>Coleoptera</taxon>
        <taxon>Polyphaga</taxon>
        <taxon>Cucujiformia</taxon>
        <taxon>Chrysomeloidea</taxon>
        <taxon>Cerambycidae</taxon>
        <taxon>Lepturinae</taxon>
        <taxon>Rhagiini</taxon>
        <taxon>Rhamnusium</taxon>
    </lineage>
</organism>